<dbReference type="FunFam" id="3.30.70.141:FF:000003">
    <property type="entry name" value="Nucleoside diphosphate kinase"/>
    <property type="match status" value="1"/>
</dbReference>
<organism evidence="16 17">
    <name type="scientific">Tropheryma whipplei (strain Twist)</name>
    <name type="common">Whipple's bacillus</name>
    <dbReference type="NCBI Taxonomy" id="203267"/>
    <lineage>
        <taxon>Bacteria</taxon>
        <taxon>Bacillati</taxon>
        <taxon>Actinomycetota</taxon>
        <taxon>Actinomycetes</taxon>
        <taxon>Micrococcales</taxon>
        <taxon>Tropherymataceae</taxon>
        <taxon>Tropheryma</taxon>
    </lineage>
</organism>
<evidence type="ECO:0000256" key="14">
    <source>
        <dbReference type="RuleBase" id="RU004013"/>
    </source>
</evidence>
<evidence type="ECO:0000256" key="6">
    <source>
        <dbReference type="ARBA" id="ARBA00022723"/>
    </source>
</evidence>
<dbReference type="AlphaFoldDB" id="Q83G54"/>
<evidence type="ECO:0000256" key="12">
    <source>
        <dbReference type="PROSITE-ProRule" id="PRU00706"/>
    </source>
</evidence>
<dbReference type="GO" id="GO:0006241">
    <property type="term" value="P:CTP biosynthetic process"/>
    <property type="evidence" value="ECO:0007669"/>
    <property type="project" value="InterPro"/>
</dbReference>
<dbReference type="KEGG" id="twh:TWT_475"/>
<dbReference type="eggNOG" id="COG0105">
    <property type="taxonomic scope" value="Bacteria"/>
</dbReference>
<dbReference type="GO" id="GO:0004550">
    <property type="term" value="F:nucleoside diphosphate kinase activity"/>
    <property type="evidence" value="ECO:0007669"/>
    <property type="project" value="UniProtKB-EC"/>
</dbReference>
<dbReference type="PANTHER" id="PTHR11349">
    <property type="entry name" value="NUCLEOSIDE DIPHOSPHATE KINASE"/>
    <property type="match status" value="1"/>
</dbReference>
<dbReference type="Proteomes" id="UP000002200">
    <property type="component" value="Chromosome"/>
</dbReference>
<dbReference type="GO" id="GO:0006183">
    <property type="term" value="P:GTP biosynthetic process"/>
    <property type="evidence" value="ECO:0007669"/>
    <property type="project" value="InterPro"/>
</dbReference>
<evidence type="ECO:0000256" key="9">
    <source>
        <dbReference type="ARBA" id="ARBA00022840"/>
    </source>
</evidence>
<dbReference type="SMART" id="SM00562">
    <property type="entry name" value="NDK"/>
    <property type="match status" value="1"/>
</dbReference>
<evidence type="ECO:0000256" key="5">
    <source>
        <dbReference type="ARBA" id="ARBA00022679"/>
    </source>
</evidence>
<keyword evidence="17" id="KW-1185">Reference proteome</keyword>
<dbReference type="HOGENOM" id="CLU_060216_6_3_11"/>
<accession>Q83G54</accession>
<dbReference type="GO" id="GO:0046872">
    <property type="term" value="F:metal ion binding"/>
    <property type="evidence" value="ECO:0007669"/>
    <property type="project" value="UniProtKB-KW"/>
</dbReference>
<dbReference type="GO" id="GO:0005524">
    <property type="term" value="F:ATP binding"/>
    <property type="evidence" value="ECO:0007669"/>
    <property type="project" value="UniProtKB-KW"/>
</dbReference>
<proteinExistence type="inferred from homology"/>
<keyword evidence="10" id="KW-0460">Magnesium</keyword>
<evidence type="ECO:0000313" key="17">
    <source>
        <dbReference type="Proteomes" id="UP000002200"/>
    </source>
</evidence>
<comment type="cofactor">
    <cofactor evidence="1">
        <name>Mg(2+)</name>
        <dbReference type="ChEBI" id="CHEBI:18420"/>
    </cofactor>
</comment>
<name>Q83G54_TROWT</name>
<dbReference type="CDD" id="cd04413">
    <property type="entry name" value="NDPk_I"/>
    <property type="match status" value="1"/>
</dbReference>
<keyword evidence="5 14" id="KW-0808">Transferase</keyword>
<evidence type="ECO:0000256" key="7">
    <source>
        <dbReference type="ARBA" id="ARBA00022741"/>
    </source>
</evidence>
<evidence type="ECO:0000313" key="16">
    <source>
        <dbReference type="EMBL" id="AAO44572.1"/>
    </source>
</evidence>
<dbReference type="InterPro" id="IPR001564">
    <property type="entry name" value="Nucleoside_diP_kinase"/>
</dbReference>
<evidence type="ECO:0000256" key="8">
    <source>
        <dbReference type="ARBA" id="ARBA00022777"/>
    </source>
</evidence>
<dbReference type="InterPro" id="IPR023005">
    <property type="entry name" value="Nucleoside_diP_kinase_AS"/>
</dbReference>
<evidence type="ECO:0000256" key="3">
    <source>
        <dbReference type="ARBA" id="ARBA00012966"/>
    </source>
</evidence>
<dbReference type="SUPFAM" id="SSF54919">
    <property type="entry name" value="Nucleoside diphosphate kinase, NDK"/>
    <property type="match status" value="1"/>
</dbReference>
<dbReference type="PROSITE" id="PS00469">
    <property type="entry name" value="NDPK"/>
    <property type="match status" value="1"/>
</dbReference>
<feature type="domain" description="Nucleoside diphosphate kinase-like" evidence="15">
    <location>
        <begin position="1"/>
        <end position="136"/>
    </location>
</feature>
<protein>
    <recommendedName>
        <fullName evidence="4 14">Nucleoside diphosphate kinase</fullName>
        <ecNumber evidence="3 14">2.7.4.6</ecNumber>
    </recommendedName>
</protein>
<comment type="caution">
    <text evidence="12">Lacks conserved residue(s) required for the propagation of feature annotation.</text>
</comment>
<comment type="similarity">
    <text evidence="2 12 13">Belongs to the NDK family.</text>
</comment>
<keyword evidence="9 14" id="KW-0067">ATP-binding</keyword>
<keyword evidence="11" id="KW-0546">Nucleotide metabolism</keyword>
<reference evidence="16 17" key="1">
    <citation type="journal article" date="2003" name="Genome Res.">
        <title>Tropheryma whipplei twist: a human pathogenic Actinobacteria with a reduced genome.</title>
        <authorList>
            <person name="Raoult D."/>
            <person name="Ogata H."/>
            <person name="Audic S."/>
            <person name="Robert C."/>
            <person name="Suhre K."/>
            <person name="Drancourt M."/>
            <person name="Claverie J.-M."/>
        </authorList>
    </citation>
    <scope>NUCLEOTIDE SEQUENCE [LARGE SCALE GENOMIC DNA]</scope>
    <source>
        <strain evidence="16 17">Twist</strain>
    </source>
</reference>
<evidence type="ECO:0000256" key="1">
    <source>
        <dbReference type="ARBA" id="ARBA00001946"/>
    </source>
</evidence>
<dbReference type="PROSITE" id="PS51374">
    <property type="entry name" value="NDPK_LIKE"/>
    <property type="match status" value="1"/>
</dbReference>
<dbReference type="NCBIfam" id="NF001908">
    <property type="entry name" value="PRK00668.1"/>
    <property type="match status" value="1"/>
</dbReference>
<dbReference type="RefSeq" id="WP_011102597.1">
    <property type="nucleotide sequence ID" value="NC_004572.3"/>
</dbReference>
<dbReference type="Gene3D" id="3.30.70.141">
    <property type="entry name" value="Nucleoside diphosphate kinase-like domain"/>
    <property type="match status" value="1"/>
</dbReference>
<dbReference type="GO" id="GO:0006228">
    <property type="term" value="P:UTP biosynthetic process"/>
    <property type="evidence" value="ECO:0007669"/>
    <property type="project" value="InterPro"/>
</dbReference>
<dbReference type="InterPro" id="IPR036850">
    <property type="entry name" value="NDK-like_dom_sf"/>
</dbReference>
<dbReference type="InterPro" id="IPR034907">
    <property type="entry name" value="NDK-like_dom"/>
</dbReference>
<dbReference type="EMBL" id="AE014184">
    <property type="protein sequence ID" value="AAO44572.1"/>
    <property type="molecule type" value="Genomic_DNA"/>
</dbReference>
<dbReference type="Pfam" id="PF00334">
    <property type="entry name" value="NDK"/>
    <property type="match status" value="1"/>
</dbReference>
<keyword evidence="8 14" id="KW-0418">Kinase</keyword>
<evidence type="ECO:0000256" key="10">
    <source>
        <dbReference type="ARBA" id="ARBA00022842"/>
    </source>
</evidence>
<dbReference type="STRING" id="203267.TWT_475"/>
<sequence length="136" mass="15251">MEQTLVIIKPDGIRRGLIGQVLSRIEAKGYQIVDIRMLVPDRQSVEEHYLEHRDRHFYLPLVDFMTSGPIVLVRAEGHGVVDALRTLVGVSDPTLALPGTIRGDFGRNWGLGVIQNIVHASDSVKSAKRELDIWFP</sequence>
<dbReference type="EC" id="2.7.4.6" evidence="3 14"/>
<comment type="catalytic activity">
    <reaction evidence="14">
        <text>a 2'-deoxyribonucleoside 5'-diphosphate + ATP = a 2'-deoxyribonucleoside 5'-triphosphate + ADP</text>
        <dbReference type="Rhea" id="RHEA:44640"/>
        <dbReference type="ChEBI" id="CHEBI:30616"/>
        <dbReference type="ChEBI" id="CHEBI:61560"/>
        <dbReference type="ChEBI" id="CHEBI:73316"/>
        <dbReference type="ChEBI" id="CHEBI:456216"/>
        <dbReference type="EC" id="2.7.4.6"/>
    </reaction>
</comment>
<dbReference type="PRINTS" id="PR01243">
    <property type="entry name" value="NUCDPKINASE"/>
</dbReference>
<keyword evidence="7 14" id="KW-0547">Nucleotide-binding</keyword>
<evidence type="ECO:0000256" key="2">
    <source>
        <dbReference type="ARBA" id="ARBA00008142"/>
    </source>
</evidence>
<evidence type="ECO:0000256" key="13">
    <source>
        <dbReference type="RuleBase" id="RU004011"/>
    </source>
</evidence>
<evidence type="ECO:0000256" key="11">
    <source>
        <dbReference type="ARBA" id="ARBA00023080"/>
    </source>
</evidence>
<evidence type="ECO:0000259" key="15">
    <source>
        <dbReference type="SMART" id="SM00562"/>
    </source>
</evidence>
<keyword evidence="6" id="KW-0479">Metal-binding</keyword>
<evidence type="ECO:0000256" key="4">
    <source>
        <dbReference type="ARBA" id="ARBA00017632"/>
    </source>
</evidence>
<gene>
    <name evidence="16" type="primary">ndkA</name>
    <name evidence="16" type="ordered locus">TWT_475</name>
</gene>